<dbReference type="EMBL" id="WNJL01000034">
    <property type="protein sequence ID" value="NDU42680.1"/>
    <property type="molecule type" value="Genomic_DNA"/>
</dbReference>
<protein>
    <submittedName>
        <fullName evidence="1">DUF2945 domain-containing protein</fullName>
    </submittedName>
</protein>
<organism evidence="1">
    <name type="scientific">Acidithiobacillus ferrianus</name>
    <dbReference type="NCBI Taxonomy" id="2678518"/>
    <lineage>
        <taxon>Bacteria</taxon>
        <taxon>Pseudomonadati</taxon>
        <taxon>Pseudomonadota</taxon>
        <taxon>Acidithiobacillia</taxon>
        <taxon>Acidithiobacillales</taxon>
        <taxon>Acidithiobacillaceae</taxon>
        <taxon>Acidithiobacillus</taxon>
    </lineage>
</organism>
<accession>A0A845UDI5</accession>
<dbReference type="AlphaFoldDB" id="A0A845UDI5"/>
<name>A0A845UDI5_9PROT</name>
<comment type="caution">
    <text evidence="1">The sequence shown here is derived from an EMBL/GenBank/DDBJ whole genome shotgun (WGS) entry which is preliminary data.</text>
</comment>
<proteinExistence type="predicted"/>
<reference evidence="1" key="1">
    <citation type="submission" date="2019-11" db="EMBL/GenBank/DDBJ databases">
        <title>Acidithiobacillus ferrianus sp. nov.: a facultatively anaerobic and extremely acidophilic chemolithoautotroph.</title>
        <authorList>
            <person name="Norris P.R."/>
            <person name="Falagan C."/>
            <person name="Moya-Beltran A."/>
            <person name="Castro M."/>
            <person name="Quatrini R."/>
            <person name="Johnson D.B."/>
        </authorList>
    </citation>
    <scope>NUCLEOTIDE SEQUENCE [LARGE SCALE GENOMIC DNA]</scope>
    <source>
        <strain evidence="1">MG</strain>
    </source>
</reference>
<evidence type="ECO:0000313" key="1">
    <source>
        <dbReference type="EMBL" id="NDU42680.1"/>
    </source>
</evidence>
<sequence length="73" mass="8447">MSIAIRALLFWIVHWFFSIGDHWPHRAEDFPVHGYIHHVHTEAPQYAIQSDKSRHAAYHKGCALRLVGGESQD</sequence>
<gene>
    <name evidence="1" type="ORF">GL267_08525</name>
</gene>